<evidence type="ECO:0000313" key="1">
    <source>
        <dbReference type="EMBL" id="MFC0634233.1"/>
    </source>
</evidence>
<gene>
    <name evidence="1" type="ORF">ACFFGE_10135</name>
</gene>
<dbReference type="Gene3D" id="3.30.70.100">
    <property type="match status" value="1"/>
</dbReference>
<dbReference type="RefSeq" id="WP_376836250.1">
    <property type="nucleotide sequence ID" value="NZ_JBHLSW010000007.1"/>
</dbReference>
<reference evidence="1 2" key="1">
    <citation type="submission" date="2024-09" db="EMBL/GenBank/DDBJ databases">
        <authorList>
            <person name="Sun Q."/>
            <person name="Mori K."/>
        </authorList>
    </citation>
    <scope>NUCLEOTIDE SEQUENCE [LARGE SCALE GENOMIC DNA]</scope>
    <source>
        <strain evidence="1 2">NCAIM B.02621</strain>
    </source>
</reference>
<dbReference type="SUPFAM" id="SSF54909">
    <property type="entry name" value="Dimeric alpha+beta barrel"/>
    <property type="match status" value="1"/>
</dbReference>
<accession>A0ABV6R6H9</accession>
<name>A0ABV6R6H9_9CAUL</name>
<proteinExistence type="predicted"/>
<dbReference type="EMBL" id="JBHLSW010000007">
    <property type="protein sequence ID" value="MFC0634233.1"/>
    <property type="molecule type" value="Genomic_DNA"/>
</dbReference>
<protein>
    <recommendedName>
        <fullName evidence="3">DUF1330 domain-containing protein</fullName>
    </recommendedName>
</protein>
<dbReference type="Proteomes" id="UP001589906">
    <property type="component" value="Unassembled WGS sequence"/>
</dbReference>
<organism evidence="1 2">
    <name type="scientific">Brevundimonas balnearis</name>
    <dbReference type="NCBI Taxonomy" id="1572858"/>
    <lineage>
        <taxon>Bacteria</taxon>
        <taxon>Pseudomonadati</taxon>
        <taxon>Pseudomonadota</taxon>
        <taxon>Alphaproteobacteria</taxon>
        <taxon>Caulobacterales</taxon>
        <taxon>Caulobacteraceae</taxon>
        <taxon>Brevundimonas</taxon>
    </lineage>
</organism>
<keyword evidence="2" id="KW-1185">Reference proteome</keyword>
<sequence length="121" mass="13398">MPRLDEAAFARFLDEDDGRSVLILNLMRFPSGTGPGRLADSLFRMRAELARFGAEVVYIGETSSALWEDGGGPWDAVAIVRYPGRRAFADMVESAEYCETTSSLRDASLLEVVLRPVRLIN</sequence>
<dbReference type="InterPro" id="IPR011008">
    <property type="entry name" value="Dimeric_a/b-barrel"/>
</dbReference>
<comment type="caution">
    <text evidence="1">The sequence shown here is derived from an EMBL/GenBank/DDBJ whole genome shotgun (WGS) entry which is preliminary data.</text>
</comment>
<evidence type="ECO:0008006" key="3">
    <source>
        <dbReference type="Google" id="ProtNLM"/>
    </source>
</evidence>
<evidence type="ECO:0000313" key="2">
    <source>
        <dbReference type="Proteomes" id="UP001589906"/>
    </source>
</evidence>